<reference evidence="1" key="1">
    <citation type="submission" date="2022-06" db="EMBL/GenBank/DDBJ databases">
        <title>Phylogenomic reconstructions and comparative analyses of Kickxellomycotina fungi.</title>
        <authorList>
            <person name="Reynolds N.K."/>
            <person name="Stajich J.E."/>
            <person name="Barry K."/>
            <person name="Grigoriev I.V."/>
            <person name="Crous P."/>
            <person name="Smith M.E."/>
        </authorList>
    </citation>
    <scope>NUCLEOTIDE SEQUENCE</scope>
    <source>
        <strain evidence="1">RSA 2271</strain>
    </source>
</reference>
<sequence>MTDYHREEQQNEIEVLQSIYMDELTSSVRSEFTFTPMYPDELPIFFIENADTEEGAKRLDPKHLYDLTDVLTKIGEESLGMAMIFTMLTTLREGLTDILNAQAEEKRQAEAARQQAEIEKERQKYI</sequence>
<feature type="non-terminal residue" evidence="1">
    <location>
        <position position="126"/>
    </location>
</feature>
<gene>
    <name evidence="1" type="primary">RWDD1</name>
    <name evidence="1" type="ORF">EV182_005243</name>
</gene>
<dbReference type="EMBL" id="JAMZIH010006955">
    <property type="protein sequence ID" value="KAJ1673432.1"/>
    <property type="molecule type" value="Genomic_DNA"/>
</dbReference>
<evidence type="ECO:0000313" key="2">
    <source>
        <dbReference type="Proteomes" id="UP001145114"/>
    </source>
</evidence>
<proteinExistence type="predicted"/>
<keyword evidence="2" id="KW-1185">Reference proteome</keyword>
<evidence type="ECO:0000313" key="1">
    <source>
        <dbReference type="EMBL" id="KAJ1673432.1"/>
    </source>
</evidence>
<dbReference type="Proteomes" id="UP001145114">
    <property type="component" value="Unassembled WGS sequence"/>
</dbReference>
<name>A0ACC1HAI4_9FUNG</name>
<comment type="caution">
    <text evidence="1">The sequence shown here is derived from an EMBL/GenBank/DDBJ whole genome shotgun (WGS) entry which is preliminary data.</text>
</comment>
<accession>A0ACC1HAI4</accession>
<protein>
    <submittedName>
        <fullName evidence="1">RWD domain-containing protein 1</fullName>
    </submittedName>
</protein>
<organism evidence="1 2">
    <name type="scientific">Spiromyces aspiralis</name>
    <dbReference type="NCBI Taxonomy" id="68401"/>
    <lineage>
        <taxon>Eukaryota</taxon>
        <taxon>Fungi</taxon>
        <taxon>Fungi incertae sedis</taxon>
        <taxon>Zoopagomycota</taxon>
        <taxon>Kickxellomycotina</taxon>
        <taxon>Kickxellomycetes</taxon>
        <taxon>Kickxellales</taxon>
        <taxon>Kickxellaceae</taxon>
        <taxon>Spiromyces</taxon>
    </lineage>
</organism>